<reference evidence="1 2" key="1">
    <citation type="submission" date="2016-04" db="EMBL/GenBank/DDBJ databases">
        <authorList>
            <person name="Evans L.H."/>
            <person name="Alamgir A."/>
            <person name="Owens N."/>
            <person name="Weber N.D."/>
            <person name="Virtaneva K."/>
            <person name="Barbian K."/>
            <person name="Babar A."/>
            <person name="Rosenke K."/>
        </authorList>
    </citation>
    <scope>NUCLEOTIDE SEQUENCE [LARGE SCALE GENOMIC DNA]</scope>
    <source>
        <strain evidence="2">S5(T) (JCM 30642 \VKM B-2941)</strain>
    </source>
</reference>
<dbReference type="RefSeq" id="WP_148690057.1">
    <property type="nucleotide sequence ID" value="NZ_LT671858.1"/>
</dbReference>
<accession>A0A1N5W274</accession>
<gene>
    <name evidence="1" type="ORF">CSP5_1632</name>
</gene>
<organism evidence="1 2">
    <name type="scientific">Cuniculiplasma divulgatum</name>
    <dbReference type="NCBI Taxonomy" id="1673428"/>
    <lineage>
        <taxon>Archaea</taxon>
        <taxon>Methanobacteriati</taxon>
        <taxon>Thermoplasmatota</taxon>
        <taxon>Thermoplasmata</taxon>
        <taxon>Thermoplasmatales</taxon>
        <taxon>Cuniculiplasmataceae</taxon>
        <taxon>Cuniculiplasma</taxon>
    </lineage>
</organism>
<dbReference type="AlphaFoldDB" id="A0A1N5W274"/>
<evidence type="ECO:0000313" key="2">
    <source>
        <dbReference type="Proteomes" id="UP000195607"/>
    </source>
</evidence>
<dbReference type="EMBL" id="LT671858">
    <property type="protein sequence ID" value="SIM79448.1"/>
    <property type="molecule type" value="Genomic_DNA"/>
</dbReference>
<sequence>MNWTVSEPNQPFKFVSSSSFITLQLGNGKYSFLPLASHSTYYSSSINITVSGSNVTCLVSFNAIPQSIIAVNVDFNYLGTTSGYFGPSTQTFAGSNYDAGFTLIEDLELKSSASLFDHNISSIRTNTPGFSVISISPALPVSVSPGGTVTIVVTVQTAPSRYSGALDLIINTY</sequence>
<name>A0A1N5W274_9ARCH</name>
<proteinExistence type="predicted"/>
<protein>
    <submittedName>
        <fullName evidence="1">Uncharacterized protein</fullName>
    </submittedName>
</protein>
<evidence type="ECO:0000313" key="1">
    <source>
        <dbReference type="EMBL" id="SIM79448.1"/>
    </source>
</evidence>
<dbReference type="Proteomes" id="UP000195607">
    <property type="component" value="Chromosome I"/>
</dbReference>
<dbReference type="GeneID" id="41588873"/>